<proteinExistence type="predicted"/>
<keyword evidence="7" id="KW-0175">Coiled coil</keyword>
<dbReference type="InterPro" id="IPR052374">
    <property type="entry name" value="SERAC1"/>
</dbReference>
<organism evidence="9 10">
    <name type="scientific">Riccia fluitans</name>
    <dbReference type="NCBI Taxonomy" id="41844"/>
    <lineage>
        <taxon>Eukaryota</taxon>
        <taxon>Viridiplantae</taxon>
        <taxon>Streptophyta</taxon>
        <taxon>Embryophyta</taxon>
        <taxon>Marchantiophyta</taxon>
        <taxon>Marchantiopsida</taxon>
        <taxon>Marchantiidae</taxon>
        <taxon>Marchantiales</taxon>
        <taxon>Ricciaceae</taxon>
        <taxon>Riccia</taxon>
    </lineage>
</organism>
<gene>
    <name evidence="9" type="ORF">R1flu_016234</name>
</gene>
<dbReference type="SUPFAM" id="SSF53474">
    <property type="entry name" value="alpha/beta-Hydrolases"/>
    <property type="match status" value="1"/>
</dbReference>
<evidence type="ECO:0000256" key="6">
    <source>
        <dbReference type="ARBA" id="ARBA00023136"/>
    </source>
</evidence>
<sequence>MRSFIMKKKNVNTSKPVGRLSFESEDQVLELKVQQKIFKTFQIDHSLSLLKNLSQRNEHRWNMAHNTVAPTPVSDVINAITASSSGCSENSESRSIITETGPVLRQEKNLKKLVEKTFPTEAAEDMAHFAAVTTLDVNGGRDATRVNPEELNGERVATKLNDYLYEIYKPKNEPHLDILLFHGLKLENKANLQVSTWISGEMGEQHVWPKTWVVEDFPSARVLSVSYDSSIYQTAQEGRIDLHNAAEGLMYCLELEMNTSFRPLILVGHSFGGILIKQLCLHAFERQRLSQQGSLVRSLLQRIRGIFFMGTPHRGMIHEGFEKLSGENAGPLIKHVRSLNEELARLHERFDKLRIVYKWKISGIGELKETKWEIGKRILGHHKPRTCSPPRTTPLNRKEKGKQPVVEESASTSQSQDRLVRWVDMPGTDVKEPDQQNSNRKTGSPEVNAAPATVDQLGYERALEDMKHLQSSSWIRHAEDLIRLLPDFRQRWTRYTNFTEAMIATSTGVFSLMQELCTCYDEISRYKKAAEEQREELVRYQDQFNNLSQNNMELGEIIKSAYPVLTMADPEGIFTPQWKAMAEEALLKVRKDAEILARIQRQDQPDPQ</sequence>
<keyword evidence="4" id="KW-0256">Endoplasmic reticulum</keyword>
<comment type="caution">
    <text evidence="9">The sequence shown here is derived from an EMBL/GenBank/DDBJ whole genome shotgun (WGS) entry which is preliminary data.</text>
</comment>
<keyword evidence="10" id="KW-1185">Reference proteome</keyword>
<evidence type="ECO:0000256" key="4">
    <source>
        <dbReference type="ARBA" id="ARBA00022824"/>
    </source>
</evidence>
<keyword evidence="5" id="KW-0496">Mitochondrion</keyword>
<dbReference type="AlphaFoldDB" id="A0ABD1YL82"/>
<dbReference type="GO" id="GO:0005783">
    <property type="term" value="C:endoplasmic reticulum"/>
    <property type="evidence" value="ECO:0007669"/>
    <property type="project" value="UniProtKB-SubCell"/>
</dbReference>
<evidence type="ECO:0000256" key="3">
    <source>
        <dbReference type="ARBA" id="ARBA00004370"/>
    </source>
</evidence>
<dbReference type="InterPro" id="IPR029058">
    <property type="entry name" value="AB_hydrolase_fold"/>
</dbReference>
<evidence type="ECO:0000256" key="5">
    <source>
        <dbReference type="ARBA" id="ARBA00023128"/>
    </source>
</evidence>
<dbReference type="GO" id="GO:0016020">
    <property type="term" value="C:membrane"/>
    <property type="evidence" value="ECO:0007669"/>
    <property type="project" value="UniProtKB-SubCell"/>
</dbReference>
<protein>
    <recommendedName>
        <fullName evidence="11">DUF676 domain-containing protein</fullName>
    </recommendedName>
</protein>
<evidence type="ECO:0000256" key="8">
    <source>
        <dbReference type="SAM" id="MobiDB-lite"/>
    </source>
</evidence>
<keyword evidence="6" id="KW-0472">Membrane</keyword>
<evidence type="ECO:0000256" key="7">
    <source>
        <dbReference type="SAM" id="Coils"/>
    </source>
</evidence>
<dbReference type="PANTHER" id="PTHR48182:SF2">
    <property type="entry name" value="PROTEIN SERAC1"/>
    <property type="match status" value="1"/>
</dbReference>
<name>A0ABD1YL82_9MARC</name>
<dbReference type="EMBL" id="JBHFFA010000004">
    <property type="protein sequence ID" value="KAL2631548.1"/>
    <property type="molecule type" value="Genomic_DNA"/>
</dbReference>
<dbReference type="Proteomes" id="UP001605036">
    <property type="component" value="Unassembled WGS sequence"/>
</dbReference>
<accession>A0ABD1YL82</accession>
<evidence type="ECO:0000256" key="1">
    <source>
        <dbReference type="ARBA" id="ARBA00004173"/>
    </source>
</evidence>
<dbReference type="GO" id="GO:0005739">
    <property type="term" value="C:mitochondrion"/>
    <property type="evidence" value="ECO:0007669"/>
    <property type="project" value="UniProtKB-SubCell"/>
</dbReference>
<reference evidence="9 10" key="1">
    <citation type="submission" date="2024-09" db="EMBL/GenBank/DDBJ databases">
        <title>Chromosome-scale assembly of Riccia fluitans.</title>
        <authorList>
            <person name="Paukszto L."/>
            <person name="Sawicki J."/>
            <person name="Karawczyk K."/>
            <person name="Piernik-Szablinska J."/>
            <person name="Szczecinska M."/>
            <person name="Mazdziarz M."/>
        </authorList>
    </citation>
    <scope>NUCLEOTIDE SEQUENCE [LARGE SCALE GENOMIC DNA]</scope>
    <source>
        <strain evidence="9">Rf_01</strain>
        <tissue evidence="9">Aerial parts of the thallus</tissue>
    </source>
</reference>
<dbReference type="Gene3D" id="3.40.50.1820">
    <property type="entry name" value="alpha/beta hydrolase"/>
    <property type="match status" value="1"/>
</dbReference>
<evidence type="ECO:0000256" key="2">
    <source>
        <dbReference type="ARBA" id="ARBA00004240"/>
    </source>
</evidence>
<evidence type="ECO:0008006" key="11">
    <source>
        <dbReference type="Google" id="ProtNLM"/>
    </source>
</evidence>
<dbReference type="PANTHER" id="PTHR48182">
    <property type="entry name" value="PROTEIN SERAC1"/>
    <property type="match status" value="1"/>
</dbReference>
<evidence type="ECO:0000313" key="10">
    <source>
        <dbReference type="Proteomes" id="UP001605036"/>
    </source>
</evidence>
<evidence type="ECO:0000313" key="9">
    <source>
        <dbReference type="EMBL" id="KAL2631548.1"/>
    </source>
</evidence>
<feature type="region of interest" description="Disordered" evidence="8">
    <location>
        <begin position="381"/>
        <end position="452"/>
    </location>
</feature>
<feature type="coiled-coil region" evidence="7">
    <location>
        <begin position="523"/>
        <end position="550"/>
    </location>
</feature>
<comment type="subcellular location">
    <subcellularLocation>
        <location evidence="2">Endoplasmic reticulum</location>
    </subcellularLocation>
    <subcellularLocation>
        <location evidence="3">Membrane</location>
    </subcellularLocation>
    <subcellularLocation>
        <location evidence="1">Mitochondrion</location>
    </subcellularLocation>
</comment>